<evidence type="ECO:0000313" key="2">
    <source>
        <dbReference type="EMBL" id="DAA03576.1"/>
    </source>
</evidence>
<organism evidence="2">
    <name type="scientific">Drosophila melanogaster</name>
    <name type="common">Fruit fly</name>
    <dbReference type="NCBI Taxonomy" id="7227"/>
    <lineage>
        <taxon>Eukaryota</taxon>
        <taxon>Metazoa</taxon>
        <taxon>Ecdysozoa</taxon>
        <taxon>Arthropoda</taxon>
        <taxon>Hexapoda</taxon>
        <taxon>Insecta</taxon>
        <taxon>Pterygota</taxon>
        <taxon>Neoptera</taxon>
        <taxon>Endopterygota</taxon>
        <taxon>Diptera</taxon>
        <taxon>Brachycera</taxon>
        <taxon>Muscomorpha</taxon>
        <taxon>Ephydroidea</taxon>
        <taxon>Drosophilidae</taxon>
        <taxon>Drosophila</taxon>
        <taxon>Sophophora</taxon>
    </lineage>
</organism>
<reference evidence="2" key="1">
    <citation type="journal article" date="2003" name="Genome Biol.">
        <title>An integrated gene annotation and transcriptional profiling approach towards the full gene content of the Drosophila genome.</title>
        <authorList>
            <person name="Hild M."/>
            <person name="Beckmann B."/>
            <person name="Haas S.A."/>
            <person name="Koch B."/>
            <person name="Solovyev V."/>
            <person name="Busold C."/>
            <person name="Fellenberg K."/>
            <person name="Boutros M."/>
            <person name="Vingron M."/>
            <person name="Sauer F."/>
            <person name="Hoheisel J.D."/>
            <person name="Paro R."/>
        </authorList>
    </citation>
    <scope>NUCLEOTIDE SEQUENCE</scope>
</reference>
<accession>Q6IHN9</accession>
<dbReference type="EMBL" id="BK003377">
    <property type="protein sequence ID" value="DAA03576.1"/>
    <property type="molecule type" value="Genomic_DNA"/>
</dbReference>
<feature type="compositionally biased region" description="Basic residues" evidence="1">
    <location>
        <begin position="110"/>
        <end position="122"/>
    </location>
</feature>
<dbReference type="AlphaFoldDB" id="Q6IHN9"/>
<sequence>MGQQLKFFIFRFHSAVHQVEGNRKCALRNKMLNVQQEMAGLHLAGMILLHRCRGMGICIGIGMDIIQHPTTEKFHLQHRLKQEQRQQQPLQHHSRYRILLHLTRGQVAARPRHTHTHTHVGPHSRAETGDTGEAGRARRRMRIRTRGQEQGHQGGRADVCLFIR</sequence>
<evidence type="ECO:0000256" key="1">
    <source>
        <dbReference type="SAM" id="MobiDB-lite"/>
    </source>
</evidence>
<feature type="region of interest" description="Disordered" evidence="1">
    <location>
        <begin position="107"/>
        <end position="136"/>
    </location>
</feature>
<protein>
    <submittedName>
        <fullName evidence="2">HDC02041</fullName>
    </submittedName>
</protein>
<proteinExistence type="predicted"/>
<name>Q6IHN9_DROME</name>
<feature type="compositionally biased region" description="Basic and acidic residues" evidence="1">
    <location>
        <begin position="124"/>
        <end position="136"/>
    </location>
</feature>
<gene>
    <name evidence="2" type="ORF">HDC02041</name>
</gene>